<evidence type="ECO:0000313" key="6">
    <source>
        <dbReference type="EMBL" id="CAF4023388.1"/>
    </source>
</evidence>
<dbReference type="InterPro" id="IPR019734">
    <property type="entry name" value="TPR_rpt"/>
</dbReference>
<dbReference type="SMART" id="SM00028">
    <property type="entry name" value="TPR"/>
    <property type="match status" value="5"/>
</dbReference>
<dbReference type="AlphaFoldDB" id="A0A813P9K2"/>
<feature type="region of interest" description="Disordered" evidence="4">
    <location>
        <begin position="1"/>
        <end position="29"/>
    </location>
</feature>
<dbReference type="Proteomes" id="UP000663844">
    <property type="component" value="Unassembled WGS sequence"/>
</dbReference>
<evidence type="ECO:0000313" key="7">
    <source>
        <dbReference type="Proteomes" id="UP000663845"/>
    </source>
</evidence>
<evidence type="ECO:0000256" key="1">
    <source>
        <dbReference type="ARBA" id="ARBA00022737"/>
    </source>
</evidence>
<organism evidence="5 7">
    <name type="scientific">Adineta steineri</name>
    <dbReference type="NCBI Taxonomy" id="433720"/>
    <lineage>
        <taxon>Eukaryota</taxon>
        <taxon>Metazoa</taxon>
        <taxon>Spiralia</taxon>
        <taxon>Gnathifera</taxon>
        <taxon>Rotifera</taxon>
        <taxon>Eurotatoria</taxon>
        <taxon>Bdelloidea</taxon>
        <taxon>Adinetida</taxon>
        <taxon>Adinetidae</taxon>
        <taxon>Adineta</taxon>
    </lineage>
</organism>
<dbReference type="EMBL" id="CAJNOG010000011">
    <property type="protein sequence ID" value="CAF0747084.1"/>
    <property type="molecule type" value="Genomic_DNA"/>
</dbReference>
<dbReference type="InterPro" id="IPR011990">
    <property type="entry name" value="TPR-like_helical_dom_sf"/>
</dbReference>
<feature type="repeat" description="TPR" evidence="3">
    <location>
        <begin position="180"/>
        <end position="213"/>
    </location>
</feature>
<evidence type="ECO:0000256" key="2">
    <source>
        <dbReference type="ARBA" id="ARBA00022803"/>
    </source>
</evidence>
<name>A0A813P9K2_9BILA</name>
<reference evidence="5" key="1">
    <citation type="submission" date="2021-02" db="EMBL/GenBank/DDBJ databases">
        <authorList>
            <person name="Nowell W R."/>
        </authorList>
    </citation>
    <scope>NUCLEOTIDE SEQUENCE</scope>
</reference>
<sequence length="415" mass="48027">MMIAERPRSLFRSKNKNKVDVEPDSNRITPRTQMKSDAFMLKEKPIHDTSATTVAPTTTTYAPRTTQSEPIDGSNKIEEGRLEASKGNYIGAIAKFNEISPATFDSLYYRGCAYLQLGEFFQIKNAIEDFNQALKLSETPPEDVNIYYKRAFACQLIGRFSEAIIDYSMFIECSPSNKQHKGYLSRGLVHTELQEYDKALEDMRQANEMNPQLDMYYMYCLARAHAALGNTSEAQREFKELADYCQNEHSHSKHTYDNHFYYGIASYELNDYSVALQEFIEALNYANTQQQQADTKFYIGLTRYALGSIDDAIKDLEHVLKLDVNHKRAHFRLGMMKSENENLHSQALRHLTQAHQMTPQKSSILYERGNLHHKMGQLDACVHDKRLALKLEQTNVDQSTSRDFYEVRHTFFFEW</sequence>
<accession>A0A813P9K2</accession>
<dbReference type="Proteomes" id="UP000663845">
    <property type="component" value="Unassembled WGS sequence"/>
</dbReference>
<dbReference type="PANTHER" id="PTHR44858">
    <property type="entry name" value="TETRATRICOPEPTIDE REPEAT PROTEIN 6"/>
    <property type="match status" value="1"/>
</dbReference>
<dbReference type="Gene3D" id="1.25.40.10">
    <property type="entry name" value="Tetratricopeptide repeat domain"/>
    <property type="match status" value="4"/>
</dbReference>
<dbReference type="EMBL" id="CAJOAZ010003699">
    <property type="protein sequence ID" value="CAF4023388.1"/>
    <property type="molecule type" value="Genomic_DNA"/>
</dbReference>
<evidence type="ECO:0000313" key="5">
    <source>
        <dbReference type="EMBL" id="CAF0747084.1"/>
    </source>
</evidence>
<proteinExistence type="predicted"/>
<gene>
    <name evidence="5" type="ORF">JYZ213_LOCUS2250</name>
    <name evidence="6" type="ORF">OXD698_LOCUS30841</name>
</gene>
<feature type="repeat" description="TPR" evidence="3">
    <location>
        <begin position="293"/>
        <end position="326"/>
    </location>
</feature>
<dbReference type="PROSITE" id="PS50005">
    <property type="entry name" value="TPR"/>
    <property type="match status" value="2"/>
</dbReference>
<evidence type="ECO:0000256" key="3">
    <source>
        <dbReference type="PROSITE-ProRule" id="PRU00339"/>
    </source>
</evidence>
<dbReference type="SUPFAM" id="SSF48452">
    <property type="entry name" value="TPR-like"/>
    <property type="match status" value="1"/>
</dbReference>
<comment type="caution">
    <text evidence="5">The sequence shown here is derived from an EMBL/GenBank/DDBJ whole genome shotgun (WGS) entry which is preliminary data.</text>
</comment>
<protein>
    <submittedName>
        <fullName evidence="5">Uncharacterized protein</fullName>
    </submittedName>
</protein>
<evidence type="ECO:0000256" key="4">
    <source>
        <dbReference type="SAM" id="MobiDB-lite"/>
    </source>
</evidence>
<dbReference type="InterPro" id="IPR050498">
    <property type="entry name" value="Ycf3"/>
</dbReference>
<keyword evidence="1" id="KW-0677">Repeat</keyword>
<keyword evidence="2 3" id="KW-0802">TPR repeat</keyword>
<dbReference type="PANTHER" id="PTHR44858:SF1">
    <property type="entry name" value="UDP-N-ACETYLGLUCOSAMINE--PEPTIDE N-ACETYLGLUCOSAMINYLTRANSFERASE SPINDLY-RELATED"/>
    <property type="match status" value="1"/>
</dbReference>
<dbReference type="Pfam" id="PF13181">
    <property type="entry name" value="TPR_8"/>
    <property type="match status" value="1"/>
</dbReference>